<name>A0A915L3H8_ROMCU</name>
<organism evidence="1 2">
    <name type="scientific">Romanomermis culicivorax</name>
    <name type="common">Nematode worm</name>
    <dbReference type="NCBI Taxonomy" id="13658"/>
    <lineage>
        <taxon>Eukaryota</taxon>
        <taxon>Metazoa</taxon>
        <taxon>Ecdysozoa</taxon>
        <taxon>Nematoda</taxon>
        <taxon>Enoplea</taxon>
        <taxon>Dorylaimia</taxon>
        <taxon>Mermithida</taxon>
        <taxon>Mermithoidea</taxon>
        <taxon>Mermithidae</taxon>
        <taxon>Romanomermis</taxon>
    </lineage>
</organism>
<keyword evidence="1" id="KW-1185">Reference proteome</keyword>
<evidence type="ECO:0000313" key="2">
    <source>
        <dbReference type="WBParaSite" id="nRc.2.0.1.t45628-RA"/>
    </source>
</evidence>
<sequence>MGKKSLEIIDGLRGRWKKTKIATVKWGNLGAIRRVCLKLVCRRTKLVKNAKFRQKFAEKMQNSKEIPDKMEILWKKCKIINKLVGKGKLCQKKLKKCKVSTKFGL</sequence>
<dbReference type="AlphaFoldDB" id="A0A915L3H8"/>
<accession>A0A915L3H8</accession>
<protein>
    <submittedName>
        <fullName evidence="2">Uncharacterized protein</fullName>
    </submittedName>
</protein>
<reference evidence="2" key="1">
    <citation type="submission" date="2022-11" db="UniProtKB">
        <authorList>
            <consortium name="WormBaseParasite"/>
        </authorList>
    </citation>
    <scope>IDENTIFICATION</scope>
</reference>
<dbReference type="WBParaSite" id="nRc.2.0.1.t45628-RA">
    <property type="protein sequence ID" value="nRc.2.0.1.t45628-RA"/>
    <property type="gene ID" value="nRc.2.0.1.g45628"/>
</dbReference>
<evidence type="ECO:0000313" key="1">
    <source>
        <dbReference type="Proteomes" id="UP000887565"/>
    </source>
</evidence>
<proteinExistence type="predicted"/>
<dbReference type="Proteomes" id="UP000887565">
    <property type="component" value="Unplaced"/>
</dbReference>